<reference evidence="3 4" key="2">
    <citation type="submission" date="2018-11" db="EMBL/GenBank/DDBJ databases">
        <authorList>
            <consortium name="Pathogen Informatics"/>
        </authorList>
    </citation>
    <scope>NUCLEOTIDE SEQUENCE [LARGE SCALE GENOMIC DNA]</scope>
    <source>
        <strain evidence="3 4">Costa Rica</strain>
    </source>
</reference>
<evidence type="ECO:0000313" key="3">
    <source>
        <dbReference type="EMBL" id="VDM56538.1"/>
    </source>
</evidence>
<feature type="compositionally biased region" description="Polar residues" evidence="1">
    <location>
        <begin position="1"/>
        <end position="12"/>
    </location>
</feature>
<gene>
    <name evidence="3" type="ORF">ACOC_LOCUS4953</name>
</gene>
<dbReference type="AlphaFoldDB" id="A0A0R3PK73"/>
<feature type="region of interest" description="Disordered" evidence="1">
    <location>
        <begin position="1"/>
        <end position="23"/>
    </location>
</feature>
<dbReference type="WBParaSite" id="ACOC_0000495201-mRNA-1">
    <property type="protein sequence ID" value="ACOC_0000495201-mRNA-1"/>
    <property type="gene ID" value="ACOC_0000495201"/>
</dbReference>
<protein>
    <submittedName>
        <fullName evidence="3 5">Uncharacterized protein</fullName>
    </submittedName>
</protein>
<dbReference type="Proteomes" id="UP000267027">
    <property type="component" value="Unassembled WGS sequence"/>
</dbReference>
<sequence>MSSAELQQTAMHRSSRRTGLERLRDDVTAGRAGYCPAGVGGAWSRAKRARGERAVCVVAAAHCLAPFEFGARAKGGAAAARWPSPSSRHEGHSGRCRGPGWVRVLVSGQCRVTRSLLSPTGIAYGAHALFVICSQTVMFLVFFTTVGCRPTGSCLVIRDLQIESQPTAARETAVHPCLLRIP</sequence>
<evidence type="ECO:0000256" key="1">
    <source>
        <dbReference type="SAM" id="MobiDB-lite"/>
    </source>
</evidence>
<evidence type="ECO:0000256" key="2">
    <source>
        <dbReference type="SAM" id="Phobius"/>
    </source>
</evidence>
<reference evidence="5" key="1">
    <citation type="submission" date="2017-02" db="UniProtKB">
        <authorList>
            <consortium name="WormBaseParasite"/>
        </authorList>
    </citation>
    <scope>IDENTIFICATION</scope>
</reference>
<dbReference type="EMBL" id="UYYA01003839">
    <property type="protein sequence ID" value="VDM56538.1"/>
    <property type="molecule type" value="Genomic_DNA"/>
</dbReference>
<keyword evidence="2" id="KW-1133">Transmembrane helix</keyword>
<keyword evidence="2" id="KW-0472">Membrane</keyword>
<accession>A0A0R3PK73</accession>
<name>A0A0R3PK73_ANGCS</name>
<proteinExistence type="predicted"/>
<evidence type="ECO:0000313" key="5">
    <source>
        <dbReference type="WBParaSite" id="ACOC_0000495201-mRNA-1"/>
    </source>
</evidence>
<evidence type="ECO:0000313" key="4">
    <source>
        <dbReference type="Proteomes" id="UP000267027"/>
    </source>
</evidence>
<organism evidence="5">
    <name type="scientific">Angiostrongylus costaricensis</name>
    <name type="common">Nematode worm</name>
    <dbReference type="NCBI Taxonomy" id="334426"/>
    <lineage>
        <taxon>Eukaryota</taxon>
        <taxon>Metazoa</taxon>
        <taxon>Ecdysozoa</taxon>
        <taxon>Nematoda</taxon>
        <taxon>Chromadorea</taxon>
        <taxon>Rhabditida</taxon>
        <taxon>Rhabditina</taxon>
        <taxon>Rhabditomorpha</taxon>
        <taxon>Strongyloidea</taxon>
        <taxon>Metastrongylidae</taxon>
        <taxon>Angiostrongylus</taxon>
    </lineage>
</organism>
<keyword evidence="4" id="KW-1185">Reference proteome</keyword>
<feature type="transmembrane region" description="Helical" evidence="2">
    <location>
        <begin position="121"/>
        <end position="143"/>
    </location>
</feature>
<keyword evidence="2" id="KW-0812">Transmembrane</keyword>